<keyword evidence="1" id="KW-0812">Transmembrane</keyword>
<evidence type="ECO:0000313" key="3">
    <source>
        <dbReference type="Proteomes" id="UP000249341"/>
    </source>
</evidence>
<keyword evidence="1" id="KW-0472">Membrane</keyword>
<organism evidence="2 3">
    <name type="scientific">Actinoplanes lutulentus</name>
    <dbReference type="NCBI Taxonomy" id="1287878"/>
    <lineage>
        <taxon>Bacteria</taxon>
        <taxon>Bacillati</taxon>
        <taxon>Actinomycetota</taxon>
        <taxon>Actinomycetes</taxon>
        <taxon>Micromonosporales</taxon>
        <taxon>Micromonosporaceae</taxon>
        <taxon>Actinoplanes</taxon>
    </lineage>
</organism>
<dbReference type="OrthoDB" id="3380414at2"/>
<feature type="transmembrane region" description="Helical" evidence="1">
    <location>
        <begin position="6"/>
        <end position="25"/>
    </location>
</feature>
<feature type="transmembrane region" description="Helical" evidence="1">
    <location>
        <begin position="71"/>
        <end position="92"/>
    </location>
</feature>
<dbReference type="EMBL" id="QLMJ01000002">
    <property type="protein sequence ID" value="RAK42356.1"/>
    <property type="molecule type" value="Genomic_DNA"/>
</dbReference>
<evidence type="ECO:0000256" key="1">
    <source>
        <dbReference type="SAM" id="Phobius"/>
    </source>
</evidence>
<reference evidence="2 3" key="1">
    <citation type="submission" date="2018-06" db="EMBL/GenBank/DDBJ databases">
        <title>Genomic Encyclopedia of Type Strains, Phase III (KMG-III): the genomes of soil and plant-associated and newly described type strains.</title>
        <authorList>
            <person name="Whitman W."/>
        </authorList>
    </citation>
    <scope>NUCLEOTIDE SEQUENCE [LARGE SCALE GENOMIC DNA]</scope>
    <source>
        <strain evidence="2 3">CGMCC 4.7090</strain>
    </source>
</reference>
<comment type="caution">
    <text evidence="2">The sequence shown here is derived from an EMBL/GenBank/DDBJ whole genome shotgun (WGS) entry which is preliminary data.</text>
</comment>
<sequence length="218" mass="23009">MDYPIVLAVEDFVPVILGSTGFALLSRTAPTPRAQQAGLAGAILIGLGGVSKCIWKLAYSAEIGDWTLFEQALFPLMAAGATLLAWALAVTVRHGRRTHAWPFALAFALCVAGAIFGQSLNPLFVAATLGVTAVSVLGAIIAARYQQWWAVSLYVLGLVLVMGLVPLRGSDSHHTLAFQWLEQGINTSAQAALLAAAWLTLRATRRASLKQATVGASQ</sequence>
<gene>
    <name evidence="2" type="ORF">B0I29_102181</name>
</gene>
<feature type="transmembrane region" description="Helical" evidence="1">
    <location>
        <begin position="185"/>
        <end position="201"/>
    </location>
</feature>
<accession>A0A327ZK28</accession>
<feature type="transmembrane region" description="Helical" evidence="1">
    <location>
        <begin position="99"/>
        <end position="117"/>
    </location>
</feature>
<keyword evidence="3" id="KW-1185">Reference proteome</keyword>
<feature type="transmembrane region" description="Helical" evidence="1">
    <location>
        <begin position="148"/>
        <end position="165"/>
    </location>
</feature>
<protein>
    <submittedName>
        <fullName evidence="2">Uncharacterized protein</fullName>
    </submittedName>
</protein>
<dbReference type="RefSeq" id="WP_111647525.1">
    <property type="nucleotide sequence ID" value="NZ_JACHWI010000003.1"/>
</dbReference>
<keyword evidence="1" id="KW-1133">Transmembrane helix</keyword>
<dbReference type="Proteomes" id="UP000249341">
    <property type="component" value="Unassembled WGS sequence"/>
</dbReference>
<proteinExistence type="predicted"/>
<dbReference type="AlphaFoldDB" id="A0A327ZK28"/>
<feature type="transmembrane region" description="Helical" evidence="1">
    <location>
        <begin position="123"/>
        <end position="141"/>
    </location>
</feature>
<name>A0A327ZK28_9ACTN</name>
<feature type="transmembrane region" description="Helical" evidence="1">
    <location>
        <begin position="37"/>
        <end position="59"/>
    </location>
</feature>
<evidence type="ECO:0000313" key="2">
    <source>
        <dbReference type="EMBL" id="RAK42356.1"/>
    </source>
</evidence>